<evidence type="ECO:0000256" key="1">
    <source>
        <dbReference type="SAM" id="MobiDB-lite"/>
    </source>
</evidence>
<accession>A0A9P6RN18</accession>
<feature type="compositionally biased region" description="Low complexity" evidence="1">
    <location>
        <begin position="36"/>
        <end position="50"/>
    </location>
</feature>
<reference evidence="2" key="1">
    <citation type="journal article" date="2020" name="Fungal Divers.">
        <title>Resolving the Mortierellaceae phylogeny through synthesis of multi-gene phylogenetics and phylogenomics.</title>
        <authorList>
            <person name="Vandepol N."/>
            <person name="Liber J."/>
            <person name="Desiro A."/>
            <person name="Na H."/>
            <person name="Kennedy M."/>
            <person name="Barry K."/>
            <person name="Grigoriev I.V."/>
            <person name="Miller A.N."/>
            <person name="O'Donnell K."/>
            <person name="Stajich J.E."/>
            <person name="Bonito G."/>
        </authorList>
    </citation>
    <scope>NUCLEOTIDE SEQUENCE</scope>
    <source>
        <strain evidence="2">REB-010B</strain>
    </source>
</reference>
<sequence>MSKDSRKGKASAQDRSLPGRAPSRPIKSSSKLEPQPSKGPSGASSSSASARHTPPLEASYSTPESPIDGVPLPAQKKARIGSTSTDIHSAPSTPPRIKSEESTLKSALRKVPAQQQTPQQPQQARPRHLWSLTLNVRVEQESGLINLRQVDEEVHNTFSQTSWSTPPPLQHIRTALQYLKYNSLKPDPVITSGLLRLAQAMPELLRDQVISTIMIQMLRPEFTHSFKIRTNGAVVFLVCALLHLAWDDVEDWPTDFVMAYLEDASGERSWCAHADTEAFVSNILTAFRVDDPVDETTDDSFDPVRLDEKTSSSAVMVTIDFHQYTGSLKLRRRYRDTTTRSNIKHVTLQTMWEHIPTAVGASAVETSVRSLIKVMMVTCRWVEVRLKAMSCMEFWLGSFLKNAKPLLRLALRQLSSQPTLSREDLESWTMLLDFRYKGRGHHVETVKDELRVALHGLSGRELIQTGLNHIMEVELNPNELKNPHHLDLMELFLQAIPDRPAVEFGQLIQGCVVDAALLMEGSTVSPPLASVVLVVKRWIRHLGKRSMTWTTDVVIGLLMEGPSLSRLGQKHEESRHLYAPSGGRNIPTMWLLMLTEIICNVMMATVIDAKEAKDIKVGKFTIEQVHTYSLRWFQGISSAGLGPTALNEGDICKTPFGPVPLDALRICVARLLFLDPPQTYAMDTTSQEFDTTLIYKVIDNGLPLTEGGLLALLDIRLPHKMLLAIVGEYVSRATDLSRLYPESCIVKNPQVIVKVFDLSRFCESANSQVLKLASDIPLAWTQSFWTCSLIVAMLATCNLRILALVVWDSMPVVRTLLELCISQHYTFPPPNYTSRSEPSSERLLRLSIEADQKDRECVLAWETDTLIAVGQWSESRGSNPLQPNESEYVGWLMRLDFGVTQPARAPPAEIMQQLRGMNERFGMGMKLAGSRDPDYLGRMVGNNDDAVWVDRLLRDVPEILNALPASTLCARYCRSIAMARKDDLEGSMAAIDSGLMDSVKRKLTGYLEGVMDSNTSPLNSSFFDNSASNAQDAATRFQEVREIFEYFLVRLSLGGSSPSSSFTVDAEDAALEIKQAMGDLFQGALSWPNVLLQTVRKTPETGFFEKSLHWIESFVMSEIEVEWIARSLEFLLKVDGAGDGEADVSLEQSLLTTATLLTNRLFVFDWLVRERDSLLKDLRKRVEMYFLKQDSVMEDVSMKAIDQSQLRSPARTKVAVELSCGTTMSTYPEVLRLALLVLSTTETNKQVDSTWSRLFKESSQTVPHVPKRLANGTSLLSRELAVQNDMQYRLRLVQLCKDPEIVRVAMDGLSLVEVIEMSKEAFGIDVKNAEVMHEALLAALEREKEHHVPVHLDKDASQRLLSLLSYYADRGSESSRQALEVVRTRFALDARPQTTSVVRSSLPMALPNFFQTAVSR</sequence>
<comment type="caution">
    <text evidence="2">The sequence shown here is derived from an EMBL/GenBank/DDBJ whole genome shotgun (WGS) entry which is preliminary data.</text>
</comment>
<organism evidence="2 3">
    <name type="scientific">Dissophora globulifera</name>
    <dbReference type="NCBI Taxonomy" id="979702"/>
    <lineage>
        <taxon>Eukaryota</taxon>
        <taxon>Fungi</taxon>
        <taxon>Fungi incertae sedis</taxon>
        <taxon>Mucoromycota</taxon>
        <taxon>Mortierellomycotina</taxon>
        <taxon>Mortierellomycetes</taxon>
        <taxon>Mortierellales</taxon>
        <taxon>Mortierellaceae</taxon>
        <taxon>Dissophora</taxon>
    </lineage>
</organism>
<name>A0A9P6RN18_9FUNG</name>
<dbReference type="PANTHER" id="PTHR21224:SF1">
    <property type="entry name" value="INTEGRATOR COMPLEX SUBUNIT 1"/>
    <property type="match status" value="1"/>
</dbReference>
<feature type="region of interest" description="Disordered" evidence="1">
    <location>
        <begin position="1"/>
        <end position="126"/>
    </location>
</feature>
<dbReference type="EMBL" id="JAAAIP010000162">
    <property type="protein sequence ID" value="KAG0324121.1"/>
    <property type="molecule type" value="Genomic_DNA"/>
</dbReference>
<dbReference type="Proteomes" id="UP000738325">
    <property type="component" value="Unassembled WGS sequence"/>
</dbReference>
<dbReference type="GO" id="GO:0032039">
    <property type="term" value="C:integrator complex"/>
    <property type="evidence" value="ECO:0007669"/>
    <property type="project" value="InterPro"/>
</dbReference>
<keyword evidence="3" id="KW-1185">Reference proteome</keyword>
<feature type="compositionally biased region" description="Low complexity" evidence="1">
    <location>
        <begin position="112"/>
        <end position="124"/>
    </location>
</feature>
<dbReference type="GO" id="GO:0034474">
    <property type="term" value="P:U2 snRNA 3'-end processing"/>
    <property type="evidence" value="ECO:0007669"/>
    <property type="project" value="InterPro"/>
</dbReference>
<dbReference type="InterPro" id="IPR038902">
    <property type="entry name" value="INTS1"/>
</dbReference>
<evidence type="ECO:0000313" key="3">
    <source>
        <dbReference type="Proteomes" id="UP000738325"/>
    </source>
</evidence>
<proteinExistence type="predicted"/>
<gene>
    <name evidence="2" type="primary">INTS1</name>
    <name evidence="2" type="ORF">BGZ99_002179</name>
</gene>
<dbReference type="PANTHER" id="PTHR21224">
    <property type="entry name" value="INTEGRATOR COMPLEX SUBUNIT 1"/>
    <property type="match status" value="1"/>
</dbReference>
<dbReference type="OrthoDB" id="19938at2759"/>
<protein>
    <submittedName>
        <fullName evidence="2">Integrator complex subunit 1</fullName>
    </submittedName>
</protein>
<feature type="compositionally biased region" description="Polar residues" evidence="1">
    <location>
        <begin position="81"/>
        <end position="91"/>
    </location>
</feature>
<evidence type="ECO:0000313" key="2">
    <source>
        <dbReference type="EMBL" id="KAG0324121.1"/>
    </source>
</evidence>